<keyword evidence="7 11" id="KW-0547">Nucleotide-binding</keyword>
<dbReference type="InterPro" id="IPR043129">
    <property type="entry name" value="ATPase_NBD"/>
</dbReference>
<keyword evidence="8 11" id="KW-0418">Kinase</keyword>
<feature type="site" description="Transition state stabilizer" evidence="11">
    <location>
        <position position="181"/>
    </location>
</feature>
<feature type="binding site" evidence="11">
    <location>
        <position position="386"/>
    </location>
    <ligand>
        <name>Mg(2+)</name>
        <dbReference type="ChEBI" id="CHEBI:18420"/>
    </ligand>
</feature>
<dbReference type="RefSeq" id="WP_015461926.1">
    <property type="nucleotide sequence ID" value="NZ_CP006664.1"/>
</dbReference>
<evidence type="ECO:0000256" key="12">
    <source>
        <dbReference type="RuleBase" id="RU003835"/>
    </source>
</evidence>
<dbReference type="PROSITE" id="PS01076">
    <property type="entry name" value="ACETATE_KINASE_2"/>
    <property type="match status" value="1"/>
</dbReference>
<sequence>MSKLVLVLNCGSSSLKFAIINAANGEEHLSGLAECFNLPEARIKWKMDGAKHEAALGAGAAHSEALSFIVNTILAQKPELSASLTAIGHRIVHGGEKFTHSAVINDEVLQGIKDAIPFAPLHNPAHLIGIEEAFKSFPLLKNKNVAVFDTAFHTTMPEESYLYALPYHLYKEHGIRRYGAHGTSHYYVSREAAKMLNKPVEELNVITCHLGNGGSVSAIRNGECVDTSMGLTPLEGLVMGTRSGDIDPAIVFHLHDTLGMSVAEINTLLTKESGLLGLTEVTSDCRYVEDNYDTKADAKRAMDVYCHRLAKYVGAYTALMDGRLDAVIFTGGIGENAAMVRELTLDKLALLGLEIDHQRNLDARFGKSGVITKDGSRLAMVIPTNEELVIAQDAARLTA</sequence>
<dbReference type="EMBL" id="CP006664">
    <property type="protein sequence ID" value="AIJ06901.1"/>
    <property type="molecule type" value="Genomic_DNA"/>
</dbReference>
<dbReference type="AlphaFoldDB" id="A0A076LFI3"/>
<dbReference type="FunFam" id="3.30.420.40:FF:000042">
    <property type="entry name" value="Acetate kinase"/>
    <property type="match status" value="1"/>
</dbReference>
<dbReference type="Proteomes" id="UP000028681">
    <property type="component" value="Chromosome"/>
</dbReference>
<dbReference type="UniPathway" id="UPA00340">
    <property type="reaction ID" value="UER00458"/>
</dbReference>
<dbReference type="SUPFAM" id="SSF53067">
    <property type="entry name" value="Actin-like ATPase domain"/>
    <property type="match status" value="2"/>
</dbReference>
<comment type="subunit">
    <text evidence="3 11">Homodimer.</text>
</comment>
<dbReference type="HAMAP" id="MF_00020">
    <property type="entry name" value="Acetate_kinase"/>
    <property type="match status" value="1"/>
</dbReference>
<feature type="binding site" evidence="11">
    <location>
        <position position="16"/>
    </location>
    <ligand>
        <name>ATP</name>
        <dbReference type="ChEBI" id="CHEBI:30616"/>
    </ligand>
</feature>
<feature type="binding site" evidence="11">
    <location>
        <begin position="209"/>
        <end position="213"/>
    </location>
    <ligand>
        <name>ATP</name>
        <dbReference type="ChEBI" id="CHEBI:30616"/>
    </ligand>
</feature>
<dbReference type="GO" id="GO:0005829">
    <property type="term" value="C:cytosol"/>
    <property type="evidence" value="ECO:0007669"/>
    <property type="project" value="TreeGrafter"/>
</dbReference>
<dbReference type="NCBIfam" id="TIGR00016">
    <property type="entry name" value="ackA"/>
    <property type="match status" value="1"/>
</dbReference>
<dbReference type="HOGENOM" id="CLU_020352_0_1_6"/>
<keyword evidence="6 11" id="KW-0479">Metal-binding</keyword>
<comment type="function">
    <text evidence="11">Catalyzes the formation of acetyl phosphate from acetate and ATP. Can also catalyze the reverse reaction.</text>
</comment>
<dbReference type="InterPro" id="IPR000890">
    <property type="entry name" value="Aliphatic_acid_kin_short-chain"/>
</dbReference>
<proteinExistence type="inferred from homology"/>
<dbReference type="GO" id="GO:0006085">
    <property type="term" value="P:acetyl-CoA biosynthetic process"/>
    <property type="evidence" value="ECO:0007669"/>
    <property type="project" value="UniProtKB-UniRule"/>
</dbReference>
<feature type="binding site" evidence="11">
    <location>
        <position position="90"/>
    </location>
    <ligand>
        <name>substrate</name>
    </ligand>
</feature>
<evidence type="ECO:0000256" key="8">
    <source>
        <dbReference type="ARBA" id="ARBA00022777"/>
    </source>
</evidence>
<evidence type="ECO:0000256" key="2">
    <source>
        <dbReference type="ARBA" id="ARBA00008748"/>
    </source>
</evidence>
<evidence type="ECO:0000256" key="3">
    <source>
        <dbReference type="ARBA" id="ARBA00011738"/>
    </source>
</evidence>
<evidence type="ECO:0000256" key="1">
    <source>
        <dbReference type="ARBA" id="ARBA00004496"/>
    </source>
</evidence>
<dbReference type="GO" id="GO:0000287">
    <property type="term" value="F:magnesium ion binding"/>
    <property type="evidence" value="ECO:0007669"/>
    <property type="project" value="UniProtKB-UniRule"/>
</dbReference>
<keyword evidence="9 11" id="KW-0067">ATP-binding</keyword>
<dbReference type="CDD" id="cd24010">
    <property type="entry name" value="ASKHA_NBD_AcK_PK"/>
    <property type="match status" value="1"/>
</dbReference>
<gene>
    <name evidence="11 13" type="primary">ackA</name>
    <name evidence="13" type="ORF">ETEE_0423</name>
</gene>
<protein>
    <recommendedName>
        <fullName evidence="11">Acetate kinase</fullName>
        <ecNumber evidence="11">2.7.2.1</ecNumber>
    </recommendedName>
    <alternativeName>
        <fullName evidence="11">Acetokinase</fullName>
    </alternativeName>
</protein>
<feature type="active site" description="Proton donor/acceptor" evidence="11">
    <location>
        <position position="149"/>
    </location>
</feature>
<dbReference type="PANTHER" id="PTHR21060">
    <property type="entry name" value="ACETATE KINASE"/>
    <property type="match status" value="1"/>
</dbReference>
<dbReference type="Gene3D" id="3.30.420.40">
    <property type="match status" value="2"/>
</dbReference>
<evidence type="ECO:0000256" key="9">
    <source>
        <dbReference type="ARBA" id="ARBA00022840"/>
    </source>
</evidence>
<dbReference type="GeneID" id="33938199"/>
<comment type="subcellular location">
    <subcellularLocation>
        <location evidence="1 11">Cytoplasm</location>
    </subcellularLocation>
</comment>
<dbReference type="PIRSF" id="PIRSF000722">
    <property type="entry name" value="Acetate_prop_kin"/>
    <property type="match status" value="1"/>
</dbReference>
<dbReference type="GO" id="GO:0008776">
    <property type="term" value="F:acetate kinase activity"/>
    <property type="evidence" value="ECO:0007669"/>
    <property type="project" value="UniProtKB-UniRule"/>
</dbReference>
<dbReference type="KEGG" id="ete:ETEE_0423"/>
<evidence type="ECO:0000256" key="10">
    <source>
        <dbReference type="ARBA" id="ARBA00022842"/>
    </source>
</evidence>
<feature type="binding site" evidence="11">
    <location>
        <begin position="284"/>
        <end position="286"/>
    </location>
    <ligand>
        <name>ATP</name>
        <dbReference type="ChEBI" id="CHEBI:30616"/>
    </ligand>
</feature>
<evidence type="ECO:0000313" key="13">
    <source>
        <dbReference type="EMBL" id="AIJ06901.1"/>
    </source>
</evidence>
<comment type="cofactor">
    <cofactor evidence="11">
        <name>Mg(2+)</name>
        <dbReference type="ChEBI" id="CHEBI:18420"/>
    </cofactor>
    <cofactor evidence="11">
        <name>Mn(2+)</name>
        <dbReference type="ChEBI" id="CHEBI:29035"/>
    </cofactor>
    <text evidence="11">Mg(2+). Can also accept Mn(2+).</text>
</comment>
<evidence type="ECO:0000256" key="4">
    <source>
        <dbReference type="ARBA" id="ARBA00022490"/>
    </source>
</evidence>
<dbReference type="GO" id="GO:0005524">
    <property type="term" value="F:ATP binding"/>
    <property type="evidence" value="ECO:0007669"/>
    <property type="project" value="UniProtKB-KW"/>
</dbReference>
<accession>A0A076LFI3</accession>
<dbReference type="InterPro" id="IPR023865">
    <property type="entry name" value="Aliphatic_acid_kinase_CS"/>
</dbReference>
<dbReference type="PRINTS" id="PR00471">
    <property type="entry name" value="ACETATEKNASE"/>
</dbReference>
<dbReference type="Pfam" id="PF00871">
    <property type="entry name" value="Acetate_kinase"/>
    <property type="match status" value="1"/>
</dbReference>
<evidence type="ECO:0000256" key="11">
    <source>
        <dbReference type="HAMAP-Rule" id="MF_00020"/>
    </source>
</evidence>
<feature type="binding site" evidence="11">
    <location>
        <position position="9"/>
    </location>
    <ligand>
        <name>Mg(2+)</name>
        <dbReference type="ChEBI" id="CHEBI:18420"/>
    </ligand>
</feature>
<organism evidence="13 14">
    <name type="scientific">Edwardsiella anguillarum ET080813</name>
    <dbReference type="NCBI Taxonomy" id="667120"/>
    <lineage>
        <taxon>Bacteria</taxon>
        <taxon>Pseudomonadati</taxon>
        <taxon>Pseudomonadota</taxon>
        <taxon>Gammaproteobacteria</taxon>
        <taxon>Enterobacterales</taxon>
        <taxon>Hafniaceae</taxon>
        <taxon>Edwardsiella</taxon>
    </lineage>
</organism>
<keyword evidence="10 11" id="KW-0460">Magnesium</keyword>
<evidence type="ECO:0000256" key="7">
    <source>
        <dbReference type="ARBA" id="ARBA00022741"/>
    </source>
</evidence>
<comment type="pathway">
    <text evidence="11">Metabolic intermediate biosynthesis; acetyl-CoA biosynthesis; acetyl-CoA from acetate: step 1/2.</text>
</comment>
<keyword evidence="4 11" id="KW-0963">Cytoplasm</keyword>
<evidence type="ECO:0000313" key="14">
    <source>
        <dbReference type="Proteomes" id="UP000028681"/>
    </source>
</evidence>
<keyword evidence="5 11" id="KW-0808">Transferase</keyword>
<dbReference type="PROSITE" id="PS01075">
    <property type="entry name" value="ACETATE_KINASE_1"/>
    <property type="match status" value="1"/>
</dbReference>
<feature type="site" description="Transition state stabilizer" evidence="11">
    <location>
        <position position="242"/>
    </location>
</feature>
<dbReference type="InterPro" id="IPR004372">
    <property type="entry name" value="Ac/propionate_kinase"/>
</dbReference>
<dbReference type="FunFam" id="3.30.420.40:FF:000041">
    <property type="entry name" value="Acetate kinase"/>
    <property type="match status" value="1"/>
</dbReference>
<name>A0A076LFI3_9GAMM</name>
<evidence type="ECO:0000256" key="6">
    <source>
        <dbReference type="ARBA" id="ARBA00022723"/>
    </source>
</evidence>
<comment type="catalytic activity">
    <reaction evidence="11">
        <text>acetate + ATP = acetyl phosphate + ADP</text>
        <dbReference type="Rhea" id="RHEA:11352"/>
        <dbReference type="ChEBI" id="CHEBI:22191"/>
        <dbReference type="ChEBI" id="CHEBI:30089"/>
        <dbReference type="ChEBI" id="CHEBI:30616"/>
        <dbReference type="ChEBI" id="CHEBI:456216"/>
        <dbReference type="EC" id="2.7.2.1"/>
    </reaction>
</comment>
<reference evidence="13 14" key="1">
    <citation type="journal article" date="2012" name="PLoS ONE">
        <title>Edwardsiella comparative phylogenomics reveal the new intra/inter-species taxonomic relationships, virulence evolution and niche adaptation mechanisms.</title>
        <authorList>
            <person name="Yang M."/>
            <person name="Lv Y."/>
            <person name="Xiao J."/>
            <person name="Wu H."/>
            <person name="Zheng H."/>
            <person name="Liu Q."/>
            <person name="Zhang Y."/>
            <person name="Wang Q."/>
        </authorList>
    </citation>
    <scope>NUCLEOTIDE SEQUENCE [LARGE SCALE GENOMIC DNA]</scope>
    <source>
        <strain evidence="14">080813</strain>
    </source>
</reference>
<feature type="binding site" evidence="11">
    <location>
        <begin position="332"/>
        <end position="336"/>
    </location>
    <ligand>
        <name>ATP</name>
        <dbReference type="ChEBI" id="CHEBI:30616"/>
    </ligand>
</feature>
<comment type="similarity">
    <text evidence="2 11 12">Belongs to the acetokinase family.</text>
</comment>
<evidence type="ECO:0000256" key="5">
    <source>
        <dbReference type="ARBA" id="ARBA00022679"/>
    </source>
</evidence>
<dbReference type="GO" id="GO:0006083">
    <property type="term" value="P:acetate metabolic process"/>
    <property type="evidence" value="ECO:0007669"/>
    <property type="project" value="TreeGrafter"/>
</dbReference>
<dbReference type="PANTHER" id="PTHR21060:SF21">
    <property type="entry name" value="ACETATE KINASE"/>
    <property type="match status" value="1"/>
</dbReference>
<dbReference type="EC" id="2.7.2.1" evidence="11"/>